<dbReference type="KEGG" id="plei:Q9312_13670"/>
<dbReference type="InterPro" id="IPR050740">
    <property type="entry name" value="Aldehyde_DH_Superfamily"/>
</dbReference>
<dbReference type="Pfam" id="PF00171">
    <property type="entry name" value="Aldedh"/>
    <property type="match status" value="1"/>
</dbReference>
<evidence type="ECO:0000256" key="2">
    <source>
        <dbReference type="ARBA" id="ARBA00023002"/>
    </source>
</evidence>
<feature type="active site" evidence="3">
    <location>
        <position position="256"/>
    </location>
</feature>
<dbReference type="Gene3D" id="3.40.309.10">
    <property type="entry name" value="Aldehyde Dehydrogenase, Chain A, domain 2"/>
    <property type="match status" value="1"/>
</dbReference>
<dbReference type="EMBL" id="CP133548">
    <property type="protein sequence ID" value="WMS86268.1"/>
    <property type="molecule type" value="Genomic_DNA"/>
</dbReference>
<protein>
    <submittedName>
        <fullName evidence="6">NAD-dependent succinate-semialdehyde dehydrogenase</fullName>
        <ecNumber evidence="6">1.2.1.-</ecNumber>
    </submittedName>
</protein>
<dbReference type="CDD" id="cd07103">
    <property type="entry name" value="ALDH_F5_SSADH_GabD"/>
    <property type="match status" value="1"/>
</dbReference>
<dbReference type="Proteomes" id="UP001239782">
    <property type="component" value="Chromosome"/>
</dbReference>
<dbReference type="InterPro" id="IPR016160">
    <property type="entry name" value="Ald_DH_CS_CYS"/>
</dbReference>
<dbReference type="PANTHER" id="PTHR43353:SF5">
    <property type="entry name" value="SUCCINATE-SEMIALDEHYDE DEHYDROGENASE, MITOCHONDRIAL"/>
    <property type="match status" value="1"/>
</dbReference>
<dbReference type="FunFam" id="3.40.605.10:FF:000026">
    <property type="entry name" value="Aldehyde dehydrogenase, putative"/>
    <property type="match status" value="1"/>
</dbReference>
<feature type="domain" description="Aldehyde dehydrogenase" evidence="5">
    <location>
        <begin position="23"/>
        <end position="478"/>
    </location>
</feature>
<accession>A0AA51RRE0</accession>
<dbReference type="InterPro" id="IPR015590">
    <property type="entry name" value="Aldehyde_DH_dom"/>
</dbReference>
<keyword evidence="2 4" id="KW-0560">Oxidoreductase</keyword>
<dbReference type="Gene3D" id="3.40.605.10">
    <property type="entry name" value="Aldehyde Dehydrogenase, Chain A, domain 1"/>
    <property type="match status" value="1"/>
</dbReference>
<gene>
    <name evidence="6" type="ORF">Q9312_13670</name>
</gene>
<proteinExistence type="inferred from homology"/>
<dbReference type="InterPro" id="IPR016161">
    <property type="entry name" value="Ald_DH/histidinol_DH"/>
</dbReference>
<dbReference type="SUPFAM" id="SSF53720">
    <property type="entry name" value="ALDH-like"/>
    <property type="match status" value="1"/>
</dbReference>
<evidence type="ECO:0000256" key="4">
    <source>
        <dbReference type="RuleBase" id="RU003345"/>
    </source>
</evidence>
<evidence type="ECO:0000313" key="7">
    <source>
        <dbReference type="Proteomes" id="UP001239782"/>
    </source>
</evidence>
<keyword evidence="7" id="KW-1185">Reference proteome</keyword>
<dbReference type="InterPro" id="IPR016162">
    <property type="entry name" value="Ald_DH_N"/>
</dbReference>
<reference evidence="6 7" key="1">
    <citation type="submission" date="2023-08" db="EMBL/GenBank/DDBJ databases">
        <title>Pleionea litopenaei sp. nov., isolated from stomach of juvenile Litopenaeus vannamei.</title>
        <authorList>
            <person name="Rho A.M."/>
            <person name="Hwang C.Y."/>
        </authorList>
    </citation>
    <scope>NUCLEOTIDE SEQUENCE [LARGE SCALE GENOMIC DNA]</scope>
    <source>
        <strain evidence="6 7">HL-JVS1</strain>
    </source>
</reference>
<dbReference type="EC" id="1.2.1.-" evidence="6"/>
<dbReference type="PROSITE" id="PS00070">
    <property type="entry name" value="ALDEHYDE_DEHYDR_CYS"/>
    <property type="match status" value="1"/>
</dbReference>
<dbReference type="GO" id="GO:0009450">
    <property type="term" value="P:gamma-aminobutyric acid catabolic process"/>
    <property type="evidence" value="ECO:0007669"/>
    <property type="project" value="InterPro"/>
</dbReference>
<dbReference type="RefSeq" id="WP_309201420.1">
    <property type="nucleotide sequence ID" value="NZ_CP133548.1"/>
</dbReference>
<organism evidence="6 7">
    <name type="scientific">Pleionea litopenaei</name>
    <dbReference type="NCBI Taxonomy" id="3070815"/>
    <lineage>
        <taxon>Bacteria</taxon>
        <taxon>Pseudomonadati</taxon>
        <taxon>Pseudomonadota</taxon>
        <taxon>Gammaproteobacteria</taxon>
        <taxon>Oceanospirillales</taxon>
        <taxon>Pleioneaceae</taxon>
        <taxon>Pleionea</taxon>
    </lineage>
</organism>
<evidence type="ECO:0000256" key="1">
    <source>
        <dbReference type="ARBA" id="ARBA00009986"/>
    </source>
</evidence>
<dbReference type="PROSITE" id="PS00687">
    <property type="entry name" value="ALDEHYDE_DEHYDR_GLU"/>
    <property type="match status" value="1"/>
</dbReference>
<name>A0AA51RRE0_9GAMM</name>
<dbReference type="AlphaFoldDB" id="A0AA51RRE0"/>
<dbReference type="InterPro" id="IPR010102">
    <property type="entry name" value="Succ_semiAld_DH"/>
</dbReference>
<dbReference type="FunFam" id="3.40.605.10:FF:000005">
    <property type="entry name" value="Succinate-semialdehyde dehydrogenase I"/>
    <property type="match status" value="1"/>
</dbReference>
<dbReference type="FunFam" id="3.40.309.10:FF:000004">
    <property type="entry name" value="Succinate-semialdehyde dehydrogenase I"/>
    <property type="match status" value="1"/>
</dbReference>
<dbReference type="InterPro" id="IPR029510">
    <property type="entry name" value="Ald_DH_CS_GLU"/>
</dbReference>
<comment type="similarity">
    <text evidence="1 4">Belongs to the aldehyde dehydrogenase family.</text>
</comment>
<evidence type="ECO:0000259" key="5">
    <source>
        <dbReference type="Pfam" id="PF00171"/>
    </source>
</evidence>
<dbReference type="GO" id="GO:0004777">
    <property type="term" value="F:succinate-semialdehyde dehydrogenase (NAD+) activity"/>
    <property type="evidence" value="ECO:0007669"/>
    <property type="project" value="TreeGrafter"/>
</dbReference>
<sequence length="486" mass="52398">MTISLNDPSLLKTQSYINGQWLPAAKTFSVYNPAENSVIAEVSDDGVEQVELAVAAAKTAQQQWASKTANERSQVLMRWHQEIMNNQDDLAMIMTREQGKPLAEAKAEIAYGATFVQWFAEEAKRVNGETLPSPSPDRRISVIKQPIGVVSTITPWNFPSSMITRKAAPALAAGCTMIARPASETPLSALVLAELAERAGIPKGVLNIVVGTDSRGMGKVLTTHPDIAKFSFTGSTEVGKKLLEQCASTVKKVSMELGGNAPFIVFDDADIDAAITGALASKYRNTGQTCVCANRLLVQANLYDTFVERLAERVATLKSGEGTQPNVDIGPMINRQAVMDVHSLVEQAQQQGATLVAGGKLPEGQSNFYPPTLVSNVSSDMALAQTEIFGPVAPVIRFETEQEAIDIANNTRYGLAAYFYSRDIGRCYRVMEALEYGMVGINAGVISNPLAPFGGVKESGIGREGSHYGIDEYLEIKYACFGDIDQ</sequence>
<dbReference type="InterPro" id="IPR016163">
    <property type="entry name" value="Ald_DH_C"/>
</dbReference>
<dbReference type="PANTHER" id="PTHR43353">
    <property type="entry name" value="SUCCINATE-SEMIALDEHYDE DEHYDROGENASE, MITOCHONDRIAL"/>
    <property type="match status" value="1"/>
</dbReference>
<evidence type="ECO:0000313" key="6">
    <source>
        <dbReference type="EMBL" id="WMS86268.1"/>
    </source>
</evidence>
<evidence type="ECO:0000256" key="3">
    <source>
        <dbReference type="PROSITE-ProRule" id="PRU10007"/>
    </source>
</evidence>
<dbReference type="NCBIfam" id="TIGR01780">
    <property type="entry name" value="SSADH"/>
    <property type="match status" value="1"/>
</dbReference>